<name>A0A8J3J1K3_9CHLR</name>
<accession>A0A8J3J1K3</accession>
<comment type="caution">
    <text evidence="1">The sequence shown here is derived from an EMBL/GenBank/DDBJ whole genome shotgun (WGS) entry which is preliminary data.</text>
</comment>
<evidence type="ECO:0000313" key="1">
    <source>
        <dbReference type="EMBL" id="GHP00621.1"/>
    </source>
</evidence>
<reference evidence="1" key="1">
    <citation type="submission" date="2020-10" db="EMBL/GenBank/DDBJ databases">
        <title>Taxonomic study of unclassified bacteria belonging to the class Ktedonobacteria.</title>
        <authorList>
            <person name="Yabe S."/>
            <person name="Wang C.M."/>
            <person name="Zheng Y."/>
            <person name="Sakai Y."/>
            <person name="Cavaletti L."/>
            <person name="Monciardini P."/>
            <person name="Donadio S."/>
        </authorList>
    </citation>
    <scope>NUCLEOTIDE SEQUENCE</scope>
    <source>
        <strain evidence="1">ID150040</strain>
    </source>
</reference>
<organism evidence="1 2">
    <name type="scientific">Reticulibacter mediterranei</name>
    <dbReference type="NCBI Taxonomy" id="2778369"/>
    <lineage>
        <taxon>Bacteria</taxon>
        <taxon>Bacillati</taxon>
        <taxon>Chloroflexota</taxon>
        <taxon>Ktedonobacteria</taxon>
        <taxon>Ktedonobacterales</taxon>
        <taxon>Reticulibacteraceae</taxon>
        <taxon>Reticulibacter</taxon>
    </lineage>
</organism>
<sequence length="268" mass="30864">MSIIGLSARPETLLFLAWAIRTDLRERLIQVHQARQYDATAPEYVLRGAIKYSQPPVFEGDSVYGPVYEALFVYRLNRVEFRLVDWALRGYNAVYLKEAEAAALDGTYSTAETGILWQSIAKNDRLLFHVKSIGRDWGGNIQQVANALRLLFVFRTPLLMRTSTSSFLFQEFVSMSLEQVNWVELAALVLEIPYQPGETLQKEGDDEAMQLALLKELLWRGYVDFGEFSLHPLFSQQVHDLCMDLTDACFQAQREVERLEESQHLYRN</sequence>
<dbReference type="AlphaFoldDB" id="A0A8J3J1K3"/>
<evidence type="ECO:0000313" key="2">
    <source>
        <dbReference type="Proteomes" id="UP000597444"/>
    </source>
</evidence>
<dbReference type="RefSeq" id="WP_220211212.1">
    <property type="nucleotide sequence ID" value="NZ_BNJK01000003.1"/>
</dbReference>
<proteinExistence type="predicted"/>
<dbReference type="Proteomes" id="UP000597444">
    <property type="component" value="Unassembled WGS sequence"/>
</dbReference>
<dbReference type="EMBL" id="BNJK01000003">
    <property type="protein sequence ID" value="GHP00621.1"/>
    <property type="molecule type" value="Genomic_DNA"/>
</dbReference>
<protein>
    <submittedName>
        <fullName evidence="1">Uncharacterized protein</fullName>
    </submittedName>
</protein>
<keyword evidence="2" id="KW-1185">Reference proteome</keyword>
<gene>
    <name evidence="1" type="ORF">KSF_106680</name>
</gene>